<proteinExistence type="predicted"/>
<dbReference type="AlphaFoldDB" id="A0A0C3RPF0"/>
<feature type="non-terminal residue" evidence="2">
    <location>
        <position position="149"/>
    </location>
</feature>
<dbReference type="InterPro" id="IPR006086">
    <property type="entry name" value="XPG-I_dom"/>
</dbReference>
<accession>A0A0C3RPF0</accession>
<sequence length="149" mass="16335">GPSPALRILFYRLARLASRPVSLVIVFDGPLRPGLKRGKKVLPTEYFLAQHLRAFAQAFGFFEHTAPGEAEAELAEMNRIGTIDAVLTDDIDVLAFGAHTVIRNPNIKHDRDDVCVYTACAIKEHTDVCLDRDDMVLIAVLSGGGDYSP</sequence>
<dbReference type="SUPFAM" id="SSF88723">
    <property type="entry name" value="PIN domain-like"/>
    <property type="match status" value="1"/>
</dbReference>
<dbReference type="Pfam" id="PF00867">
    <property type="entry name" value="XPG_I"/>
    <property type="match status" value="1"/>
</dbReference>
<dbReference type="GO" id="GO:0006974">
    <property type="term" value="P:DNA damage response"/>
    <property type="evidence" value="ECO:0007669"/>
    <property type="project" value="UniProtKB-ARBA"/>
</dbReference>
<dbReference type="PANTHER" id="PTHR11081">
    <property type="entry name" value="FLAP ENDONUCLEASE FAMILY MEMBER"/>
    <property type="match status" value="1"/>
</dbReference>
<dbReference type="PANTHER" id="PTHR11081:SF75">
    <property type="entry name" value="ENDONUCLEASE, PUTATIVE (AFU_ORTHOLOGUE AFUA_3G13260)-RELATED"/>
    <property type="match status" value="1"/>
</dbReference>
<dbReference type="InterPro" id="IPR029060">
    <property type="entry name" value="PIN-like_dom_sf"/>
</dbReference>
<dbReference type="Proteomes" id="UP000053257">
    <property type="component" value="Unassembled WGS sequence"/>
</dbReference>
<dbReference type="HOGENOM" id="CLU_139888_0_0_1"/>
<keyword evidence="3" id="KW-1185">Reference proteome</keyword>
<feature type="domain" description="XPG-I" evidence="1">
    <location>
        <begin position="57"/>
        <end position="128"/>
    </location>
</feature>
<dbReference type="CDD" id="cd09870">
    <property type="entry name" value="PIN_YEN1"/>
    <property type="match status" value="1"/>
</dbReference>
<gene>
    <name evidence="2" type="ORF">PHLGIDRAFT_53692</name>
</gene>
<dbReference type="OrthoDB" id="2959108at2759"/>
<feature type="non-terminal residue" evidence="2">
    <location>
        <position position="1"/>
    </location>
</feature>
<dbReference type="SMART" id="SM00484">
    <property type="entry name" value="XPGI"/>
    <property type="match status" value="1"/>
</dbReference>
<evidence type="ECO:0000313" key="2">
    <source>
        <dbReference type="EMBL" id="KIP01341.1"/>
    </source>
</evidence>
<dbReference type="InterPro" id="IPR006084">
    <property type="entry name" value="XPG/Rad2"/>
</dbReference>
<dbReference type="GO" id="GO:0017108">
    <property type="term" value="F:5'-flap endonuclease activity"/>
    <property type="evidence" value="ECO:0007669"/>
    <property type="project" value="TreeGrafter"/>
</dbReference>
<protein>
    <recommendedName>
        <fullName evidence="1">XPG-I domain-containing protein</fullName>
    </recommendedName>
</protein>
<evidence type="ECO:0000259" key="1">
    <source>
        <dbReference type="SMART" id="SM00484"/>
    </source>
</evidence>
<dbReference type="STRING" id="745531.A0A0C3RPF0"/>
<name>A0A0C3RPF0_PHLG1</name>
<dbReference type="Gene3D" id="3.40.50.1010">
    <property type="entry name" value="5'-nuclease"/>
    <property type="match status" value="1"/>
</dbReference>
<evidence type="ECO:0000313" key="3">
    <source>
        <dbReference type="Proteomes" id="UP000053257"/>
    </source>
</evidence>
<organism evidence="2 3">
    <name type="scientific">Phlebiopsis gigantea (strain 11061_1 CR5-6)</name>
    <name type="common">White-rot fungus</name>
    <name type="synonym">Peniophora gigantea</name>
    <dbReference type="NCBI Taxonomy" id="745531"/>
    <lineage>
        <taxon>Eukaryota</taxon>
        <taxon>Fungi</taxon>
        <taxon>Dikarya</taxon>
        <taxon>Basidiomycota</taxon>
        <taxon>Agaricomycotina</taxon>
        <taxon>Agaricomycetes</taxon>
        <taxon>Polyporales</taxon>
        <taxon>Phanerochaetaceae</taxon>
        <taxon>Phlebiopsis</taxon>
    </lineage>
</organism>
<dbReference type="PRINTS" id="PR00853">
    <property type="entry name" value="XPGRADSUPER"/>
</dbReference>
<dbReference type="EMBL" id="KN840816">
    <property type="protein sequence ID" value="KIP01341.1"/>
    <property type="molecule type" value="Genomic_DNA"/>
</dbReference>
<reference evidence="2 3" key="1">
    <citation type="journal article" date="2014" name="PLoS Genet.">
        <title>Analysis of the Phlebiopsis gigantea genome, transcriptome and secretome provides insight into its pioneer colonization strategies of wood.</title>
        <authorList>
            <person name="Hori C."/>
            <person name="Ishida T."/>
            <person name="Igarashi K."/>
            <person name="Samejima M."/>
            <person name="Suzuki H."/>
            <person name="Master E."/>
            <person name="Ferreira P."/>
            <person name="Ruiz-Duenas F.J."/>
            <person name="Held B."/>
            <person name="Canessa P."/>
            <person name="Larrondo L.F."/>
            <person name="Schmoll M."/>
            <person name="Druzhinina I.S."/>
            <person name="Kubicek C.P."/>
            <person name="Gaskell J.A."/>
            <person name="Kersten P."/>
            <person name="St John F."/>
            <person name="Glasner J."/>
            <person name="Sabat G."/>
            <person name="Splinter BonDurant S."/>
            <person name="Syed K."/>
            <person name="Yadav J."/>
            <person name="Mgbeahuruike A.C."/>
            <person name="Kovalchuk A."/>
            <person name="Asiegbu F.O."/>
            <person name="Lackner G."/>
            <person name="Hoffmeister D."/>
            <person name="Rencoret J."/>
            <person name="Gutierrez A."/>
            <person name="Sun H."/>
            <person name="Lindquist E."/>
            <person name="Barry K."/>
            <person name="Riley R."/>
            <person name="Grigoriev I.V."/>
            <person name="Henrissat B."/>
            <person name="Kues U."/>
            <person name="Berka R.M."/>
            <person name="Martinez A.T."/>
            <person name="Covert S.F."/>
            <person name="Blanchette R.A."/>
            <person name="Cullen D."/>
        </authorList>
    </citation>
    <scope>NUCLEOTIDE SEQUENCE [LARGE SCALE GENOMIC DNA]</scope>
    <source>
        <strain evidence="2 3">11061_1 CR5-6</strain>
    </source>
</reference>